<feature type="compositionally biased region" description="Low complexity" evidence="1">
    <location>
        <begin position="1"/>
        <end position="21"/>
    </location>
</feature>
<accession>A0A0C2CX04</accession>
<evidence type="ECO:0008006" key="4">
    <source>
        <dbReference type="Google" id="ProtNLM"/>
    </source>
</evidence>
<dbReference type="Proteomes" id="UP000031599">
    <property type="component" value="Unassembled WGS sequence"/>
</dbReference>
<sequence length="432" mass="49158">MTTEAEAAATDSSGADSMGSTETTSGGEDGPPPPPLDLPPEPEIPKDPEGCHAIYAQDLLPTFELTIHPIVWSMLKQEWLDGQMNEDLGVNPKPYHPLAEFRYGDIVIQDAEIRLRGNPTAWYVDDKMQFQIGFHTNDPNGNFLGIKRLAFDAATFNRHMLRERLAYAVMRDVGIKAPCANNARLVINGEYYGIFTNLEKLDEAFLDRNFEDPTGDLWKRGNWTLKTNLDSSNPIRLNAMRDAATAEELFTYLDIEQALRVFAAEAVIPDSDGMWAGGLNFYLYDEPIGGKFMLLPWDKDNTFERFSHPPDGEYPANPDPFVWEKWTSHGRPCYTIALEDPMWFALYIDLIDEILHDGYAPDKMHERIDTWTEQIQEAVFEDVNKPYSDQLYLNKVAELHEFVDTRFAFVEAWLVCWQNGGIDDGDGYCVYP</sequence>
<evidence type="ECO:0000256" key="1">
    <source>
        <dbReference type="SAM" id="MobiDB-lite"/>
    </source>
</evidence>
<feature type="compositionally biased region" description="Pro residues" evidence="1">
    <location>
        <begin position="30"/>
        <end position="42"/>
    </location>
</feature>
<organism evidence="2 3">
    <name type="scientific">Enhygromyxa salina</name>
    <dbReference type="NCBI Taxonomy" id="215803"/>
    <lineage>
        <taxon>Bacteria</taxon>
        <taxon>Pseudomonadati</taxon>
        <taxon>Myxococcota</taxon>
        <taxon>Polyangia</taxon>
        <taxon>Nannocystales</taxon>
        <taxon>Nannocystaceae</taxon>
        <taxon>Enhygromyxa</taxon>
    </lineage>
</organism>
<dbReference type="EMBL" id="JMCC02000050">
    <property type="protein sequence ID" value="KIG15561.1"/>
    <property type="molecule type" value="Genomic_DNA"/>
</dbReference>
<dbReference type="InterPro" id="IPR014867">
    <property type="entry name" value="Spore_coat_CotH_CotH2/3/7"/>
</dbReference>
<evidence type="ECO:0000313" key="3">
    <source>
        <dbReference type="Proteomes" id="UP000031599"/>
    </source>
</evidence>
<name>A0A0C2CX04_9BACT</name>
<dbReference type="RefSeq" id="WP_052551325.1">
    <property type="nucleotide sequence ID" value="NZ_JMCC02000050.1"/>
</dbReference>
<gene>
    <name evidence="2" type="ORF">DB30_05435</name>
</gene>
<protein>
    <recommendedName>
        <fullName evidence="4">Inner spore coat protein H</fullName>
    </recommendedName>
</protein>
<evidence type="ECO:0000313" key="2">
    <source>
        <dbReference type="EMBL" id="KIG15561.1"/>
    </source>
</evidence>
<feature type="region of interest" description="Disordered" evidence="1">
    <location>
        <begin position="1"/>
        <end position="49"/>
    </location>
</feature>
<comment type="caution">
    <text evidence="2">The sequence shown here is derived from an EMBL/GenBank/DDBJ whole genome shotgun (WGS) entry which is preliminary data.</text>
</comment>
<dbReference type="Pfam" id="PF08757">
    <property type="entry name" value="CotH"/>
    <property type="match status" value="1"/>
</dbReference>
<dbReference type="PANTHER" id="PTHR40050:SF1">
    <property type="entry name" value="INNER SPORE COAT PROTEIN H"/>
    <property type="match status" value="1"/>
</dbReference>
<dbReference type="PANTHER" id="PTHR40050">
    <property type="entry name" value="INNER SPORE COAT PROTEIN H"/>
    <property type="match status" value="1"/>
</dbReference>
<reference evidence="2 3" key="1">
    <citation type="submission" date="2014-12" db="EMBL/GenBank/DDBJ databases">
        <title>Genome assembly of Enhygromyxa salina DSM 15201.</title>
        <authorList>
            <person name="Sharma G."/>
            <person name="Subramanian S."/>
        </authorList>
    </citation>
    <scope>NUCLEOTIDE SEQUENCE [LARGE SCALE GENOMIC DNA]</scope>
    <source>
        <strain evidence="2 3">DSM 15201</strain>
    </source>
</reference>
<proteinExistence type="predicted"/>
<dbReference type="AlphaFoldDB" id="A0A0C2CX04"/>